<dbReference type="OrthoDB" id="9815791at2"/>
<dbReference type="EMBL" id="BAUV01000003">
    <property type="protein sequence ID" value="GAE33695.1"/>
    <property type="molecule type" value="Genomic_DNA"/>
</dbReference>
<comment type="caution">
    <text evidence="5">The sequence shown here is derived from an EMBL/GenBank/DDBJ whole genome shotgun (WGS) entry which is preliminary data.</text>
</comment>
<dbReference type="Proteomes" id="UP000018896">
    <property type="component" value="Unassembled WGS sequence"/>
</dbReference>
<dbReference type="InterPro" id="IPR001670">
    <property type="entry name" value="ADH_Fe/GldA"/>
</dbReference>
<evidence type="ECO:0000256" key="2">
    <source>
        <dbReference type="ARBA" id="ARBA00023002"/>
    </source>
</evidence>
<dbReference type="Gene3D" id="3.40.50.1970">
    <property type="match status" value="1"/>
</dbReference>
<reference evidence="5 6" key="1">
    <citation type="journal article" date="2014" name="Genome Announc.">
        <title>Draft Genome Sequences of Three Alkaliphilic Bacillus Strains, Bacillus wakoensis JCM 9140T, Bacillus akibai JCM 9157T, and Bacillus hemicellulosilyticus JCM 9152T.</title>
        <authorList>
            <person name="Yuki M."/>
            <person name="Oshima K."/>
            <person name="Suda W."/>
            <person name="Oshida Y."/>
            <person name="Kitamura K."/>
            <person name="Iida T."/>
            <person name="Hattori M."/>
            <person name="Ohkuma M."/>
        </authorList>
    </citation>
    <scope>NUCLEOTIDE SEQUENCE [LARGE SCALE GENOMIC DNA]</scope>
    <source>
        <strain evidence="5 6">JCM 9157</strain>
    </source>
</reference>
<dbReference type="PANTHER" id="PTHR11496">
    <property type="entry name" value="ALCOHOL DEHYDROGENASE"/>
    <property type="match status" value="1"/>
</dbReference>
<accession>W4QNK0</accession>
<dbReference type="Pfam" id="PF25137">
    <property type="entry name" value="ADH_Fe_C"/>
    <property type="match status" value="1"/>
</dbReference>
<evidence type="ECO:0000259" key="3">
    <source>
        <dbReference type="Pfam" id="PF00465"/>
    </source>
</evidence>
<sequence length="377" mass="40348">MNTFAFHLPTKIHAGNGSFMKTGEYIQDIVKGKRLFIVTDPGIVDLGLVTQLEDMLANQSFETHVFTEVKPNPRDYDCIMGDELAREFQADCIIALGGGSVIDAAKAIAILQVLGGRPQDYAGRDQVPAPVTPIVAIPTTAGTGAEVTRSSVITDTEKKIKLTIKDVKIAPAVAIVDPELTYQLPAHLTASTGMDALVHAVEAFTCKRSNPVADGLAIEAMKRIYPALRPAVTEGGSNQEARYELMIGATIAGMAFSHADVASVHCMAEAIGGLYDTPHGVANSMFLPYIIEFNAEADIKKHATIARTLGLVGEDASETDATAALVAEMKHLAFDLAIPTFSSLPQVKEEDFEYLAESAFQNGSTPSNARRSRSRTI</sequence>
<evidence type="ECO:0000256" key="1">
    <source>
        <dbReference type="ARBA" id="ARBA00007358"/>
    </source>
</evidence>
<protein>
    <submittedName>
        <fullName evidence="5">Alcohol dehydrogenase</fullName>
    </submittedName>
</protein>
<organism evidence="5 6">
    <name type="scientific">Halalkalibacter akibai (strain ATCC 43226 / DSM 21942 / CIP 109018 / JCM 9157 / 1139)</name>
    <name type="common">Bacillus akibai</name>
    <dbReference type="NCBI Taxonomy" id="1236973"/>
    <lineage>
        <taxon>Bacteria</taxon>
        <taxon>Bacillati</taxon>
        <taxon>Bacillota</taxon>
        <taxon>Bacilli</taxon>
        <taxon>Bacillales</taxon>
        <taxon>Bacillaceae</taxon>
        <taxon>Halalkalibacter</taxon>
    </lineage>
</organism>
<dbReference type="InterPro" id="IPR056798">
    <property type="entry name" value="ADH_Fe_C"/>
</dbReference>
<dbReference type="Pfam" id="PF00465">
    <property type="entry name" value="Fe-ADH"/>
    <property type="match status" value="1"/>
</dbReference>
<dbReference type="AlphaFoldDB" id="W4QNK0"/>
<dbReference type="eggNOG" id="COG1454">
    <property type="taxonomic scope" value="Bacteria"/>
</dbReference>
<evidence type="ECO:0000313" key="5">
    <source>
        <dbReference type="EMBL" id="GAE33695.1"/>
    </source>
</evidence>
<comment type="similarity">
    <text evidence="1">Belongs to the iron-containing alcohol dehydrogenase family.</text>
</comment>
<dbReference type="InterPro" id="IPR018211">
    <property type="entry name" value="ADH_Fe_CS"/>
</dbReference>
<name>W4QNK0_HALA3</name>
<feature type="domain" description="Alcohol dehydrogenase iron-type/glycerol dehydrogenase GldA" evidence="3">
    <location>
        <begin position="9"/>
        <end position="178"/>
    </location>
</feature>
<dbReference type="FunFam" id="3.40.50.1970:FF:000003">
    <property type="entry name" value="Alcohol dehydrogenase, iron-containing"/>
    <property type="match status" value="1"/>
</dbReference>
<dbReference type="SUPFAM" id="SSF56796">
    <property type="entry name" value="Dehydroquinate synthase-like"/>
    <property type="match status" value="1"/>
</dbReference>
<keyword evidence="2" id="KW-0560">Oxidoreductase</keyword>
<proteinExistence type="inferred from homology"/>
<dbReference type="RefSeq" id="WP_052012917.1">
    <property type="nucleotide sequence ID" value="NZ_BAUV01000003.1"/>
</dbReference>
<dbReference type="PROSITE" id="PS00913">
    <property type="entry name" value="ADH_IRON_1"/>
    <property type="match status" value="1"/>
</dbReference>
<dbReference type="STRING" id="1236973.JCM9157_716"/>
<dbReference type="PANTHER" id="PTHR11496:SF83">
    <property type="entry name" value="HYDROXYACID-OXOACID TRANSHYDROGENASE, MITOCHONDRIAL"/>
    <property type="match status" value="1"/>
</dbReference>
<evidence type="ECO:0000313" key="6">
    <source>
        <dbReference type="Proteomes" id="UP000018896"/>
    </source>
</evidence>
<evidence type="ECO:0000259" key="4">
    <source>
        <dbReference type="Pfam" id="PF25137"/>
    </source>
</evidence>
<dbReference type="GO" id="GO:0004022">
    <property type="term" value="F:alcohol dehydrogenase (NAD+) activity"/>
    <property type="evidence" value="ECO:0007669"/>
    <property type="project" value="TreeGrafter"/>
</dbReference>
<dbReference type="GO" id="GO:0046872">
    <property type="term" value="F:metal ion binding"/>
    <property type="evidence" value="ECO:0007669"/>
    <property type="project" value="InterPro"/>
</dbReference>
<dbReference type="CDD" id="cd08551">
    <property type="entry name" value="Fe-ADH"/>
    <property type="match status" value="1"/>
</dbReference>
<keyword evidence="6" id="KW-1185">Reference proteome</keyword>
<feature type="domain" description="Fe-containing alcohol dehydrogenase-like C-terminal" evidence="4">
    <location>
        <begin position="189"/>
        <end position="372"/>
    </location>
</feature>
<dbReference type="InterPro" id="IPR039697">
    <property type="entry name" value="Alcohol_dehydrogenase_Fe"/>
</dbReference>
<gene>
    <name evidence="5" type="ORF">JCM9157_716</name>
</gene>
<dbReference type="Gene3D" id="1.20.1090.10">
    <property type="entry name" value="Dehydroquinate synthase-like - alpha domain"/>
    <property type="match status" value="1"/>
</dbReference>
<dbReference type="FunFam" id="1.20.1090.10:FF:000001">
    <property type="entry name" value="Aldehyde-alcohol dehydrogenase"/>
    <property type="match status" value="1"/>
</dbReference>